<dbReference type="PANTHER" id="PTHR48081:SF13">
    <property type="entry name" value="ALPHA_BETA HYDROLASE"/>
    <property type="match status" value="1"/>
</dbReference>
<evidence type="ECO:0000256" key="2">
    <source>
        <dbReference type="ARBA" id="ARBA00022801"/>
    </source>
</evidence>
<sequence length="356" mass="38832">MVDNYVDAQRPRGPGQDAPIRPNGQPAEIETTAGQRSERSAADRPSVSERSGGQGRSGQQRRRYSPPVLSPDFIETKLPANVRYVSDVSFKTIDDLELKLDLLLPTLAADDNRPVVIWIHGGAWMRGNKAHDLHRYDQLTSHLLKAGFAFISIDYRLSSQATFPAQAIDCNDALAFLYAHRDDYALDLDRVVLMGTSAGGHLASLIGTSSVPPTPKFLTNVDQPPWTIRGVVNFYGPSDLVLLQGKREGVDFENDRSPEARLLGHSPLLRPDLARAASPTTYVNAQSPPFLIIHGDQDSRVPISQSILLNASLKVAGVKSELIVVEGVGHGDEAFDEMTYVEKAVEFATAVANANE</sequence>
<dbReference type="PANTHER" id="PTHR48081">
    <property type="entry name" value="AB HYDROLASE SUPERFAMILY PROTEIN C4A8.06C"/>
    <property type="match status" value="1"/>
</dbReference>
<protein>
    <submittedName>
        <fullName evidence="5">Alpha/beta hydrolase</fullName>
    </submittedName>
</protein>
<evidence type="ECO:0000256" key="3">
    <source>
        <dbReference type="SAM" id="MobiDB-lite"/>
    </source>
</evidence>
<dbReference type="InterPro" id="IPR029058">
    <property type="entry name" value="AB_hydrolase_fold"/>
</dbReference>
<evidence type="ECO:0000259" key="4">
    <source>
        <dbReference type="Pfam" id="PF20434"/>
    </source>
</evidence>
<dbReference type="Pfam" id="PF20434">
    <property type="entry name" value="BD-FAE"/>
    <property type="match status" value="1"/>
</dbReference>
<keyword evidence="6" id="KW-1185">Reference proteome</keyword>
<dbReference type="PROSITE" id="PS01173">
    <property type="entry name" value="LIPASE_GDXG_HIS"/>
    <property type="match status" value="1"/>
</dbReference>
<name>A0ABT7PJ40_9BACT</name>
<reference evidence="5 6" key="1">
    <citation type="submission" date="2023-06" db="EMBL/GenBank/DDBJ databases">
        <title>Roseiconus lacunae JC819 isolated from Gulf of Mannar region, Tamil Nadu.</title>
        <authorList>
            <person name="Pk S."/>
            <person name="Ch S."/>
            <person name="Ch V.R."/>
        </authorList>
    </citation>
    <scope>NUCLEOTIDE SEQUENCE [LARGE SCALE GENOMIC DNA]</scope>
    <source>
        <strain evidence="5 6">JC819</strain>
    </source>
</reference>
<gene>
    <name evidence="5" type="ORF">QTN89_13810</name>
</gene>
<dbReference type="GO" id="GO:0016787">
    <property type="term" value="F:hydrolase activity"/>
    <property type="evidence" value="ECO:0007669"/>
    <property type="project" value="UniProtKB-KW"/>
</dbReference>
<feature type="domain" description="BD-FAE-like" evidence="4">
    <location>
        <begin position="100"/>
        <end position="313"/>
    </location>
</feature>
<dbReference type="RefSeq" id="WP_149497002.1">
    <property type="nucleotide sequence ID" value="NZ_JASZZN010000009.1"/>
</dbReference>
<organism evidence="5 6">
    <name type="scientific">Roseiconus lacunae</name>
    <dbReference type="NCBI Taxonomy" id="2605694"/>
    <lineage>
        <taxon>Bacteria</taxon>
        <taxon>Pseudomonadati</taxon>
        <taxon>Planctomycetota</taxon>
        <taxon>Planctomycetia</taxon>
        <taxon>Pirellulales</taxon>
        <taxon>Pirellulaceae</taxon>
        <taxon>Roseiconus</taxon>
    </lineage>
</organism>
<dbReference type="SUPFAM" id="SSF53474">
    <property type="entry name" value="alpha/beta-Hydrolases"/>
    <property type="match status" value="1"/>
</dbReference>
<dbReference type="Proteomes" id="UP001239462">
    <property type="component" value="Unassembled WGS sequence"/>
</dbReference>
<evidence type="ECO:0000313" key="5">
    <source>
        <dbReference type="EMBL" id="MDM4016515.1"/>
    </source>
</evidence>
<comment type="similarity">
    <text evidence="1">Belongs to the 'GDXG' lipolytic enzyme family.</text>
</comment>
<dbReference type="InterPro" id="IPR002168">
    <property type="entry name" value="Lipase_GDXG_HIS_AS"/>
</dbReference>
<evidence type="ECO:0000256" key="1">
    <source>
        <dbReference type="ARBA" id="ARBA00010515"/>
    </source>
</evidence>
<comment type="caution">
    <text evidence="5">The sequence shown here is derived from an EMBL/GenBank/DDBJ whole genome shotgun (WGS) entry which is preliminary data.</text>
</comment>
<keyword evidence="2 5" id="KW-0378">Hydrolase</keyword>
<proteinExistence type="inferred from homology"/>
<evidence type="ECO:0000313" key="6">
    <source>
        <dbReference type="Proteomes" id="UP001239462"/>
    </source>
</evidence>
<accession>A0ABT7PJ40</accession>
<dbReference type="EMBL" id="JASZZN010000009">
    <property type="protein sequence ID" value="MDM4016515.1"/>
    <property type="molecule type" value="Genomic_DNA"/>
</dbReference>
<dbReference type="InterPro" id="IPR049492">
    <property type="entry name" value="BD-FAE-like_dom"/>
</dbReference>
<dbReference type="Gene3D" id="3.40.50.1820">
    <property type="entry name" value="alpha/beta hydrolase"/>
    <property type="match status" value="1"/>
</dbReference>
<dbReference type="InterPro" id="IPR050300">
    <property type="entry name" value="GDXG_lipolytic_enzyme"/>
</dbReference>
<feature type="region of interest" description="Disordered" evidence="3">
    <location>
        <begin position="1"/>
        <end position="70"/>
    </location>
</feature>